<reference evidence="8" key="2">
    <citation type="journal article" date="2021" name="PeerJ">
        <title>Extensive microbial diversity within the chicken gut microbiome revealed by metagenomics and culture.</title>
        <authorList>
            <person name="Gilroy R."/>
            <person name="Ravi A."/>
            <person name="Getino M."/>
            <person name="Pursley I."/>
            <person name="Horton D.L."/>
            <person name="Alikhan N.F."/>
            <person name="Baker D."/>
            <person name="Gharbi K."/>
            <person name="Hall N."/>
            <person name="Watson M."/>
            <person name="Adriaenssens E.M."/>
            <person name="Foster-Nyarko E."/>
            <person name="Jarju S."/>
            <person name="Secka A."/>
            <person name="Antonio M."/>
            <person name="Oren A."/>
            <person name="Chaudhuri R.R."/>
            <person name="La Ragione R."/>
            <person name="Hildebrand F."/>
            <person name="Pallen M.J."/>
        </authorList>
    </citation>
    <scope>NUCLEOTIDE SEQUENCE</scope>
    <source>
        <strain evidence="8">ChiHcec3-11533</strain>
    </source>
</reference>
<evidence type="ECO:0000256" key="3">
    <source>
        <dbReference type="ARBA" id="ARBA00022989"/>
    </source>
</evidence>
<evidence type="ECO:0000256" key="7">
    <source>
        <dbReference type="HAMAP-Rule" id="MF_02065"/>
    </source>
</evidence>
<dbReference type="EMBL" id="DVMU01000205">
    <property type="protein sequence ID" value="HIU34812.1"/>
    <property type="molecule type" value="Genomic_DNA"/>
</dbReference>
<dbReference type="PANTHER" id="PTHR30518">
    <property type="entry name" value="ENDOLYTIC MUREIN TRANSGLYCOSYLASE"/>
    <property type="match status" value="1"/>
</dbReference>
<evidence type="ECO:0000256" key="6">
    <source>
        <dbReference type="ARBA" id="ARBA00023316"/>
    </source>
</evidence>
<dbReference type="NCBIfam" id="TIGR00247">
    <property type="entry name" value="endolytic transglycosylase MltG"/>
    <property type="match status" value="1"/>
</dbReference>
<keyword evidence="4 7" id="KW-0472">Membrane</keyword>
<evidence type="ECO:0000256" key="5">
    <source>
        <dbReference type="ARBA" id="ARBA00023239"/>
    </source>
</evidence>
<keyword evidence="3 7" id="KW-1133">Transmembrane helix</keyword>
<feature type="site" description="Important for catalytic activity" evidence="7">
    <location>
        <position position="292"/>
    </location>
</feature>
<dbReference type="HAMAP" id="MF_02065">
    <property type="entry name" value="MltG"/>
    <property type="match status" value="1"/>
</dbReference>
<dbReference type="EC" id="4.2.2.29" evidence="7"/>
<keyword evidence="5 7" id="KW-0456">Lyase</keyword>
<reference evidence="8" key="1">
    <citation type="submission" date="2020-10" db="EMBL/GenBank/DDBJ databases">
        <authorList>
            <person name="Gilroy R."/>
        </authorList>
    </citation>
    <scope>NUCLEOTIDE SEQUENCE</scope>
    <source>
        <strain evidence="8">ChiHcec3-11533</strain>
    </source>
</reference>
<comment type="function">
    <text evidence="7">Functions as a peptidoglycan terminase that cleaves nascent peptidoglycan strands endolytically to terminate their elongation.</text>
</comment>
<keyword evidence="1 7" id="KW-1003">Cell membrane</keyword>
<name>A0A9D1LDL8_9FIRM</name>
<dbReference type="GO" id="GO:0005886">
    <property type="term" value="C:plasma membrane"/>
    <property type="evidence" value="ECO:0007669"/>
    <property type="project" value="UniProtKB-SubCell"/>
</dbReference>
<dbReference type="Pfam" id="PF02618">
    <property type="entry name" value="YceG"/>
    <property type="match status" value="1"/>
</dbReference>
<comment type="caution">
    <text evidence="8">The sequence shown here is derived from an EMBL/GenBank/DDBJ whole genome shotgun (WGS) entry which is preliminary data.</text>
</comment>
<gene>
    <name evidence="7 8" type="primary">mltG</name>
    <name evidence="8" type="ORF">IAB02_09630</name>
</gene>
<keyword evidence="2 7" id="KW-0812">Transmembrane</keyword>
<evidence type="ECO:0000256" key="1">
    <source>
        <dbReference type="ARBA" id="ARBA00022475"/>
    </source>
</evidence>
<evidence type="ECO:0000313" key="8">
    <source>
        <dbReference type="EMBL" id="HIU34812.1"/>
    </source>
</evidence>
<dbReference type="InterPro" id="IPR003770">
    <property type="entry name" value="MLTG-like"/>
</dbReference>
<accession>A0A9D1LDL8</accession>
<keyword evidence="6 7" id="KW-0961">Cell wall biogenesis/degradation</keyword>
<dbReference type="Proteomes" id="UP000824072">
    <property type="component" value="Unassembled WGS sequence"/>
</dbReference>
<dbReference type="Gene3D" id="3.30.1490.480">
    <property type="entry name" value="Endolytic murein transglycosylase"/>
    <property type="match status" value="1"/>
</dbReference>
<sequence length="428" mass="48582">MARKRRKNVRKNNLYTPQRYDERTLHEEREYGVYWYSWLWRICRPVLIFLCSLLIVIGIVTMGWNKVYEKFLMPVDVNNTQPVRFTIESGTSISSIGSQLEKQQLLRNGTVFKYLVQFRGLTDSISYGTYNLSPSMDINAIIDELSSGSQTNERVITIIPGWTVEDIADYLFEEGAIATREEFLTLCEDATAFADASYPLKLAQDAGTLEGRKYQLEGYLAPDTYRVFRSADARSIINTLIAQTNTVVDSVYYSDHVSYYVDSEGVTHEVEQFESTLTMDETIILASMIEKEAGKTSDYAKVSAVFHNRLQAGWKLESDPTATYLSGVNKLALTDEETQAQNAYNTYVIDGLPIGPICNPSAAAIEAALYPDMEYIQQGYMYFCAKEPTSGELAFSITLEEHEANVAQYRPLWEEYDRRQASSSEAEE</sequence>
<comment type="catalytic activity">
    <reaction evidence="7">
        <text>a peptidoglycan chain = a peptidoglycan chain with N-acetyl-1,6-anhydromuramyl-[peptide] at the reducing end + a peptidoglycan chain with N-acetylglucosamine at the non-reducing end.</text>
        <dbReference type="EC" id="4.2.2.29"/>
    </reaction>
</comment>
<protein>
    <recommendedName>
        <fullName evidence="7">Endolytic murein transglycosylase</fullName>
        <ecNumber evidence="7">4.2.2.29</ecNumber>
    </recommendedName>
    <alternativeName>
        <fullName evidence="7">Peptidoglycan lytic transglycosylase</fullName>
    </alternativeName>
    <alternativeName>
        <fullName evidence="7">Peptidoglycan polymerization terminase</fullName>
    </alternativeName>
</protein>
<proteinExistence type="inferred from homology"/>
<organism evidence="8 9">
    <name type="scientific">Candidatus Pullichristensenella excrementigallinarum</name>
    <dbReference type="NCBI Taxonomy" id="2840907"/>
    <lineage>
        <taxon>Bacteria</taxon>
        <taxon>Bacillati</taxon>
        <taxon>Bacillota</taxon>
        <taxon>Clostridia</taxon>
        <taxon>Candidatus Pullichristensenella</taxon>
    </lineage>
</organism>
<comment type="similarity">
    <text evidence="7">Belongs to the transglycosylase MltG family.</text>
</comment>
<dbReference type="PANTHER" id="PTHR30518:SF2">
    <property type="entry name" value="ENDOLYTIC MUREIN TRANSGLYCOSYLASE"/>
    <property type="match status" value="1"/>
</dbReference>
<evidence type="ECO:0000256" key="2">
    <source>
        <dbReference type="ARBA" id="ARBA00022692"/>
    </source>
</evidence>
<dbReference type="GO" id="GO:0008932">
    <property type="term" value="F:lytic endotransglycosylase activity"/>
    <property type="evidence" value="ECO:0007669"/>
    <property type="project" value="UniProtKB-UniRule"/>
</dbReference>
<dbReference type="Gene3D" id="3.30.160.60">
    <property type="entry name" value="Classic Zinc Finger"/>
    <property type="match status" value="1"/>
</dbReference>
<dbReference type="GO" id="GO:0009252">
    <property type="term" value="P:peptidoglycan biosynthetic process"/>
    <property type="evidence" value="ECO:0007669"/>
    <property type="project" value="UniProtKB-UniRule"/>
</dbReference>
<dbReference type="AlphaFoldDB" id="A0A9D1LDL8"/>
<evidence type="ECO:0000256" key="4">
    <source>
        <dbReference type="ARBA" id="ARBA00023136"/>
    </source>
</evidence>
<dbReference type="GO" id="GO:0071555">
    <property type="term" value="P:cell wall organization"/>
    <property type="evidence" value="ECO:0007669"/>
    <property type="project" value="UniProtKB-KW"/>
</dbReference>
<evidence type="ECO:0000313" key="9">
    <source>
        <dbReference type="Proteomes" id="UP000824072"/>
    </source>
</evidence>
<feature type="transmembrane region" description="Helical" evidence="7">
    <location>
        <begin position="46"/>
        <end position="64"/>
    </location>
</feature>
<comment type="subcellular location">
    <subcellularLocation>
        <location evidence="7">Cell membrane</location>
        <topology evidence="7">Single-pass membrane protein</topology>
    </subcellularLocation>
</comment>